<evidence type="ECO:0000313" key="1">
    <source>
        <dbReference type="EMBL" id="SET62600.1"/>
    </source>
</evidence>
<protein>
    <submittedName>
        <fullName evidence="1">Uncharacterized protein</fullName>
    </submittedName>
</protein>
<dbReference type="Proteomes" id="UP000199095">
    <property type="component" value="Unassembled WGS sequence"/>
</dbReference>
<accession>A0A1I0FVP9</accession>
<reference evidence="2" key="1">
    <citation type="submission" date="2016-10" db="EMBL/GenBank/DDBJ databases">
        <authorList>
            <person name="Varghese N."/>
            <person name="Submissions S."/>
        </authorList>
    </citation>
    <scope>NUCLEOTIDE SEQUENCE [LARGE SCALE GENOMIC DNA]</scope>
    <source>
        <strain evidence="2">CGMCC 1.3566</strain>
    </source>
</reference>
<proteinExistence type="predicted"/>
<keyword evidence="2" id="KW-1185">Reference proteome</keyword>
<dbReference type="AlphaFoldDB" id="A0A1I0FVP9"/>
<name>A0A1I0FVP9_9BACI</name>
<gene>
    <name evidence="1" type="ORF">SAMN05421676_106113</name>
</gene>
<dbReference type="EMBL" id="FOHJ01000006">
    <property type="protein sequence ID" value="SET62600.1"/>
    <property type="molecule type" value="Genomic_DNA"/>
</dbReference>
<sequence>MKRIGNFMIIVLIVSLLIVNFDDQEQKVIKYFPLDEATEFVNYSSNLTLLSETDVDSYKVQWDVQSNLEDSIYLRQDVSLLFVDGKLKGLLNQWKENANKLKQQTLLNGEDSSHYEAITFHHGEIHYPDDVIKSIQVMSHDELYVVDSPHSPLESFKEPADAFEKEWKKTLNHTKLQALNHYWNELMEHYELSSDDYLEIPLSDLWQYQQETFPTLTQEQTNQVIGQLWEGLYKNYITGIKSHQDQEYHAINTYMPLILIDKNGQFIYVLFRDGSGQNHRLIQRIPEFT</sequence>
<evidence type="ECO:0000313" key="2">
    <source>
        <dbReference type="Proteomes" id="UP000199095"/>
    </source>
</evidence>
<organism evidence="1 2">
    <name type="scientific">Salinibacillus kushneri</name>
    <dbReference type="NCBI Taxonomy" id="237682"/>
    <lineage>
        <taxon>Bacteria</taxon>
        <taxon>Bacillati</taxon>
        <taxon>Bacillota</taxon>
        <taxon>Bacilli</taxon>
        <taxon>Bacillales</taxon>
        <taxon>Bacillaceae</taxon>
        <taxon>Salinibacillus</taxon>
    </lineage>
</organism>
<dbReference type="OrthoDB" id="2959394at2"/>